<dbReference type="GO" id="GO:0016491">
    <property type="term" value="F:oxidoreductase activity"/>
    <property type="evidence" value="ECO:0007669"/>
    <property type="project" value="UniProtKB-KW"/>
</dbReference>
<dbReference type="AlphaFoldDB" id="A0A2U9PNY9"/>
<dbReference type="PANTHER" id="PTHR43401">
    <property type="entry name" value="L-THREONINE 3-DEHYDROGENASE"/>
    <property type="match status" value="1"/>
</dbReference>
<reference evidence="6 7" key="1">
    <citation type="journal article" date="2013" name="Genome Announc.">
        <title>Draft genome sequence of MKD8, a conjugal recipient Mycobacterium smegmatis strain.</title>
        <authorList>
            <person name="Gray T.A."/>
            <person name="Palumbo M.J."/>
            <person name="Derbyshire K.M."/>
        </authorList>
    </citation>
    <scope>NUCLEOTIDE SEQUENCE [LARGE SCALE GENOMIC DNA]</scope>
    <source>
        <strain evidence="6 7">MKD8</strain>
    </source>
</reference>
<feature type="region of interest" description="Disordered" evidence="3">
    <location>
        <begin position="1"/>
        <end position="20"/>
    </location>
</feature>
<dbReference type="InterPro" id="IPR011032">
    <property type="entry name" value="GroES-like_sf"/>
</dbReference>
<dbReference type="EMBL" id="CP027541">
    <property type="protein sequence ID" value="AWT53472.1"/>
    <property type="molecule type" value="Genomic_DNA"/>
</dbReference>
<dbReference type="Pfam" id="PF08240">
    <property type="entry name" value="ADH_N"/>
    <property type="match status" value="1"/>
</dbReference>
<dbReference type="InterPro" id="IPR050129">
    <property type="entry name" value="Zn_alcohol_dh"/>
</dbReference>
<feature type="domain" description="Alcohol dehydrogenase-like N-terminal" evidence="5">
    <location>
        <begin position="42"/>
        <end position="156"/>
    </location>
</feature>
<sequence length="362" mass="37761">MTTTMAQSGKAPAPTDSDGFRQAVLYQPNDMRIERAAMPRLQPGDVLLRVDAALLCGTDVRIFEGRKQKNVTFPTVLGHEFAGTVVDANGPLPDGVNMGDQVAVYPLVTCGNCTACRRGHENICRNRSAFGYQLTGGLSQYVHVPSVARQNLVPVPGVPATQAAIIEPVACAYNGQKLAGMARAQTALIVGCGPLGLIHTGLAKSLGVEKVAAVDPIAGRREMAKRFGADLVLEPGPDTAEALDDFTEGGIDVLVMAIGRIDALTPYLASLAPGARVSVFAGFGADADLAVSANDVHYNEWTIVGASSCRLDGFHAVAPMVASGELPVAELIGTQLPLDHAVEAIRLAGSGADMRVGVDPWA</sequence>
<dbReference type="Gene3D" id="3.40.50.720">
    <property type="entry name" value="NAD(P)-binding Rossmann-like Domain"/>
    <property type="match status" value="1"/>
</dbReference>
<evidence type="ECO:0000259" key="5">
    <source>
        <dbReference type="Pfam" id="PF08240"/>
    </source>
</evidence>
<dbReference type="Gene3D" id="3.90.180.10">
    <property type="entry name" value="Medium-chain alcohol dehydrogenases, catalytic domain"/>
    <property type="match status" value="1"/>
</dbReference>
<comment type="cofactor">
    <cofactor evidence="1">
        <name>Zn(2+)</name>
        <dbReference type="ChEBI" id="CHEBI:29105"/>
    </cofactor>
</comment>
<dbReference type="InterPro" id="IPR013149">
    <property type="entry name" value="ADH-like_C"/>
</dbReference>
<evidence type="ECO:0000313" key="7">
    <source>
        <dbReference type="Proteomes" id="UP000011200"/>
    </source>
</evidence>
<reference evidence="7" key="2">
    <citation type="submission" date="2018-03" db="EMBL/GenBank/DDBJ databases">
        <authorList>
            <person name="Derbyshire K."/>
            <person name="Gray T.A."/>
            <person name="Champion M."/>
        </authorList>
    </citation>
    <scope>NUCLEOTIDE SEQUENCE [LARGE SCALE GENOMIC DNA]</scope>
    <source>
        <strain evidence="7">MKD8</strain>
    </source>
</reference>
<evidence type="ECO:0000256" key="1">
    <source>
        <dbReference type="ARBA" id="ARBA00001947"/>
    </source>
</evidence>
<dbReference type="PANTHER" id="PTHR43401:SF2">
    <property type="entry name" value="L-THREONINE 3-DEHYDROGENASE"/>
    <property type="match status" value="1"/>
</dbReference>
<protein>
    <submittedName>
        <fullName evidence="6">Arabitol-phosphate dehydrogenase</fullName>
    </submittedName>
</protein>
<evidence type="ECO:0000256" key="3">
    <source>
        <dbReference type="SAM" id="MobiDB-lite"/>
    </source>
</evidence>
<dbReference type="InterPro" id="IPR013154">
    <property type="entry name" value="ADH-like_N"/>
</dbReference>
<proteinExistence type="predicted"/>
<dbReference type="InterPro" id="IPR036291">
    <property type="entry name" value="NAD(P)-bd_dom_sf"/>
</dbReference>
<gene>
    <name evidence="6" type="ORF">D806_024930</name>
</gene>
<dbReference type="Proteomes" id="UP000011200">
    <property type="component" value="Chromosome"/>
</dbReference>
<dbReference type="Pfam" id="PF00107">
    <property type="entry name" value="ADH_zinc_N"/>
    <property type="match status" value="1"/>
</dbReference>
<evidence type="ECO:0000259" key="4">
    <source>
        <dbReference type="Pfam" id="PF00107"/>
    </source>
</evidence>
<evidence type="ECO:0000313" key="6">
    <source>
        <dbReference type="EMBL" id="AWT53472.1"/>
    </source>
</evidence>
<feature type="domain" description="Alcohol dehydrogenase-like C-terminal" evidence="4">
    <location>
        <begin position="194"/>
        <end position="320"/>
    </location>
</feature>
<dbReference type="SUPFAM" id="SSF51735">
    <property type="entry name" value="NAD(P)-binding Rossmann-fold domains"/>
    <property type="match status" value="1"/>
</dbReference>
<evidence type="ECO:0000256" key="2">
    <source>
        <dbReference type="ARBA" id="ARBA00023002"/>
    </source>
</evidence>
<dbReference type="SUPFAM" id="SSF50129">
    <property type="entry name" value="GroES-like"/>
    <property type="match status" value="1"/>
</dbReference>
<accession>A0A2U9PNY9</accession>
<organism evidence="6 7">
    <name type="scientific">Mycolicibacterium smegmatis (strain MKD8)</name>
    <name type="common">Mycobacterium smegmatis</name>
    <dbReference type="NCBI Taxonomy" id="1214915"/>
    <lineage>
        <taxon>Bacteria</taxon>
        <taxon>Bacillati</taxon>
        <taxon>Actinomycetota</taxon>
        <taxon>Actinomycetes</taxon>
        <taxon>Mycobacteriales</taxon>
        <taxon>Mycobacteriaceae</taxon>
        <taxon>Mycolicibacterium</taxon>
    </lineage>
</organism>
<name>A0A2U9PNY9_MYCSE</name>
<keyword evidence="2" id="KW-0560">Oxidoreductase</keyword>